<comment type="caution">
    <text evidence="3">The sequence shown here is derived from an EMBL/GenBank/DDBJ whole genome shotgun (WGS) entry which is preliminary data.</text>
</comment>
<dbReference type="AlphaFoldDB" id="A0A9P4R4J6"/>
<protein>
    <recommendedName>
        <fullName evidence="2">Flavin reductase like domain-containing protein</fullName>
    </recommendedName>
</protein>
<evidence type="ECO:0000313" key="3">
    <source>
        <dbReference type="EMBL" id="KAF2737990.1"/>
    </source>
</evidence>
<dbReference type="PANTHER" id="PTHR30466:SF1">
    <property type="entry name" value="FMN REDUCTASE (NADH) RUTF"/>
    <property type="match status" value="1"/>
</dbReference>
<feature type="domain" description="Flavin reductase like" evidence="2">
    <location>
        <begin position="81"/>
        <end position="245"/>
    </location>
</feature>
<accession>A0A9P4R4J6</accession>
<sequence>MALTQYPAARFFSAFHRWNHLAQRQRSCTRTACHYTLRQSTCIAARSFSSTRYNGHGLPRKEEDKPRVQRSMLQEQVRQIMRRVPHPVVVITAAHFEPELDRQVPLGIAVSSFNTVTLKPPTVSFNIKCPSRTLDAIRADQGRFRVHVLESSPLGAQAAQLFTAGNTTEMFLKRSDKAEKLISTRNEEMLGPNELDESAIAALDCTLSYELGIRDHIIAVATVRGSVVRDTETAALSYKNGQYLIDTRDSS</sequence>
<gene>
    <name evidence="3" type="ORF">EJ04DRAFT_80560</name>
</gene>
<name>A0A9P4R4J6_9PLEO</name>
<dbReference type="EMBL" id="ML996112">
    <property type="protein sequence ID" value="KAF2737990.1"/>
    <property type="molecule type" value="Genomic_DNA"/>
</dbReference>
<dbReference type="SMART" id="SM00903">
    <property type="entry name" value="Flavin_Reduct"/>
    <property type="match status" value="1"/>
</dbReference>
<evidence type="ECO:0000313" key="4">
    <source>
        <dbReference type="Proteomes" id="UP000799444"/>
    </source>
</evidence>
<dbReference type="Pfam" id="PF01613">
    <property type="entry name" value="Flavin_Reduct"/>
    <property type="match status" value="1"/>
</dbReference>
<reference evidence="3" key="1">
    <citation type="journal article" date="2020" name="Stud. Mycol.">
        <title>101 Dothideomycetes genomes: a test case for predicting lifestyles and emergence of pathogens.</title>
        <authorList>
            <person name="Haridas S."/>
            <person name="Albert R."/>
            <person name="Binder M."/>
            <person name="Bloem J."/>
            <person name="Labutti K."/>
            <person name="Salamov A."/>
            <person name="Andreopoulos B."/>
            <person name="Baker S."/>
            <person name="Barry K."/>
            <person name="Bills G."/>
            <person name="Bluhm B."/>
            <person name="Cannon C."/>
            <person name="Castanera R."/>
            <person name="Culley D."/>
            <person name="Daum C."/>
            <person name="Ezra D."/>
            <person name="Gonzalez J."/>
            <person name="Henrissat B."/>
            <person name="Kuo A."/>
            <person name="Liang C."/>
            <person name="Lipzen A."/>
            <person name="Lutzoni F."/>
            <person name="Magnuson J."/>
            <person name="Mondo S."/>
            <person name="Nolan M."/>
            <person name="Ohm R."/>
            <person name="Pangilinan J."/>
            <person name="Park H.-J."/>
            <person name="Ramirez L."/>
            <person name="Alfaro M."/>
            <person name="Sun H."/>
            <person name="Tritt A."/>
            <person name="Yoshinaga Y."/>
            <person name="Zwiers L.-H."/>
            <person name="Turgeon B."/>
            <person name="Goodwin S."/>
            <person name="Spatafora J."/>
            <person name="Crous P."/>
            <person name="Grigoriev I."/>
        </authorList>
    </citation>
    <scope>NUCLEOTIDE SEQUENCE</scope>
    <source>
        <strain evidence="3">CBS 125425</strain>
    </source>
</reference>
<keyword evidence="1" id="KW-0560">Oxidoreductase</keyword>
<evidence type="ECO:0000256" key="1">
    <source>
        <dbReference type="ARBA" id="ARBA00023002"/>
    </source>
</evidence>
<dbReference type="Gene3D" id="2.30.110.10">
    <property type="entry name" value="Electron Transport, Fmn-binding Protein, Chain A"/>
    <property type="match status" value="1"/>
</dbReference>
<dbReference type="PANTHER" id="PTHR30466">
    <property type="entry name" value="FLAVIN REDUCTASE"/>
    <property type="match status" value="1"/>
</dbReference>
<dbReference type="GO" id="GO:0042602">
    <property type="term" value="F:riboflavin reductase (NADPH) activity"/>
    <property type="evidence" value="ECO:0007669"/>
    <property type="project" value="TreeGrafter"/>
</dbReference>
<dbReference type="SUPFAM" id="SSF50475">
    <property type="entry name" value="FMN-binding split barrel"/>
    <property type="match status" value="1"/>
</dbReference>
<dbReference type="Proteomes" id="UP000799444">
    <property type="component" value="Unassembled WGS sequence"/>
</dbReference>
<proteinExistence type="predicted"/>
<dbReference type="InterPro" id="IPR012349">
    <property type="entry name" value="Split_barrel_FMN-bd"/>
</dbReference>
<dbReference type="InterPro" id="IPR002563">
    <property type="entry name" value="Flavin_Rdtase-like_dom"/>
</dbReference>
<evidence type="ECO:0000259" key="2">
    <source>
        <dbReference type="SMART" id="SM00903"/>
    </source>
</evidence>
<dbReference type="InterPro" id="IPR050268">
    <property type="entry name" value="NADH-dep_flavin_reductase"/>
</dbReference>
<dbReference type="OrthoDB" id="2015405at2759"/>
<organism evidence="3 4">
    <name type="scientific">Polyplosphaeria fusca</name>
    <dbReference type="NCBI Taxonomy" id="682080"/>
    <lineage>
        <taxon>Eukaryota</taxon>
        <taxon>Fungi</taxon>
        <taxon>Dikarya</taxon>
        <taxon>Ascomycota</taxon>
        <taxon>Pezizomycotina</taxon>
        <taxon>Dothideomycetes</taxon>
        <taxon>Pleosporomycetidae</taxon>
        <taxon>Pleosporales</taxon>
        <taxon>Tetraplosphaeriaceae</taxon>
        <taxon>Polyplosphaeria</taxon>
    </lineage>
</organism>
<keyword evidence="4" id="KW-1185">Reference proteome</keyword>
<dbReference type="GO" id="GO:0010181">
    <property type="term" value="F:FMN binding"/>
    <property type="evidence" value="ECO:0007669"/>
    <property type="project" value="InterPro"/>
</dbReference>